<organism evidence="5 6">
    <name type="scientific">Desulfocurvibacter africanus PCS</name>
    <dbReference type="NCBI Taxonomy" id="1262666"/>
    <lineage>
        <taxon>Bacteria</taxon>
        <taxon>Pseudomonadati</taxon>
        <taxon>Thermodesulfobacteriota</taxon>
        <taxon>Desulfovibrionia</taxon>
        <taxon>Desulfovibrionales</taxon>
        <taxon>Desulfovibrionaceae</taxon>
        <taxon>Desulfocurvibacter</taxon>
    </lineage>
</organism>
<keyword evidence="3 4" id="KW-0732">Signal</keyword>
<evidence type="ECO:0000256" key="4">
    <source>
        <dbReference type="SAM" id="SignalP"/>
    </source>
</evidence>
<evidence type="ECO:0000313" key="6">
    <source>
        <dbReference type="Proteomes" id="UP000011922"/>
    </source>
</evidence>
<evidence type="ECO:0000256" key="1">
    <source>
        <dbReference type="ARBA" id="ARBA00003989"/>
    </source>
</evidence>
<dbReference type="Pfam" id="PF10627">
    <property type="entry name" value="CsgE"/>
    <property type="match status" value="1"/>
</dbReference>
<dbReference type="PATRIC" id="fig|1262666.3.peg.3411"/>
<dbReference type="AlphaFoldDB" id="M5PPG3"/>
<dbReference type="EMBL" id="AOSV01000038">
    <property type="protein sequence ID" value="EMG35874.1"/>
    <property type="molecule type" value="Genomic_DNA"/>
</dbReference>
<gene>
    <name evidence="5" type="ORF">PCS_03357</name>
</gene>
<proteinExistence type="predicted"/>
<dbReference type="Proteomes" id="UP000011922">
    <property type="component" value="Unassembled WGS sequence"/>
</dbReference>
<name>M5PPG3_DESAF</name>
<evidence type="ECO:0000256" key="3">
    <source>
        <dbReference type="ARBA" id="ARBA00022729"/>
    </source>
</evidence>
<evidence type="ECO:0000256" key="2">
    <source>
        <dbReference type="ARBA" id="ARBA00014024"/>
    </source>
</evidence>
<dbReference type="RefSeq" id="WP_005989293.1">
    <property type="nucleotide sequence ID" value="NZ_AOSV01000038.1"/>
</dbReference>
<dbReference type="InterPro" id="IPR018900">
    <property type="entry name" value="Curli_CsgE"/>
</dbReference>
<sequence length="138" mass="14883">MHRTIVLLAIFWGSSISVLPACPAWAAELEDQLIVNDVYTRVGQEFYQGFCRIWNSFQGIPISDIVITEESSGRAMSKLQVLVGGSVAYVGMISQRGSDVRAEVDRAVSLSFRHVVQNLTGAEEVAPELSGPGIGSGI</sequence>
<evidence type="ECO:0000313" key="5">
    <source>
        <dbReference type="EMBL" id="EMG35874.1"/>
    </source>
</evidence>
<protein>
    <recommendedName>
        <fullName evidence="2">Curli production assembly/transport component CsgE</fullName>
    </recommendedName>
</protein>
<comment type="caution">
    <text evidence="5">The sequence shown here is derived from an EMBL/GenBank/DDBJ whole genome shotgun (WGS) entry which is preliminary data.</text>
</comment>
<feature type="chain" id="PRO_5004069493" description="Curli production assembly/transport component CsgE" evidence="4">
    <location>
        <begin position="27"/>
        <end position="138"/>
    </location>
</feature>
<comment type="function">
    <text evidence="1">May be involved in the biogenesis of curli organelles.</text>
</comment>
<accession>M5PPG3</accession>
<feature type="signal peptide" evidence="4">
    <location>
        <begin position="1"/>
        <end position="26"/>
    </location>
</feature>
<reference evidence="5 6" key="1">
    <citation type="journal article" date="2013" name="Genome Announc.">
        <title>Draft Genome Sequence for Desulfovibrio africanus Strain PCS.</title>
        <authorList>
            <person name="Brown S.D."/>
            <person name="Utturkar S.M."/>
            <person name="Arkin A.P."/>
            <person name="Deutschbauer A.M."/>
            <person name="Elias D.A."/>
            <person name="Hazen T.C."/>
            <person name="Chakraborty R."/>
        </authorList>
    </citation>
    <scope>NUCLEOTIDE SEQUENCE [LARGE SCALE GENOMIC DNA]</scope>
    <source>
        <strain evidence="5 6">PCS</strain>
    </source>
</reference>